<accession>A0A4S8XSG7</accession>
<dbReference type="Gene3D" id="3.40.50.1820">
    <property type="entry name" value="alpha/beta hydrolase"/>
    <property type="match status" value="1"/>
</dbReference>
<feature type="compositionally biased region" description="Low complexity" evidence="1">
    <location>
        <begin position="269"/>
        <end position="287"/>
    </location>
</feature>
<dbReference type="InterPro" id="IPR029058">
    <property type="entry name" value="AB_hydrolase_fold"/>
</dbReference>
<dbReference type="PANTHER" id="PTHR42103:SF2">
    <property type="entry name" value="AB HYDROLASE-1 DOMAIN-CONTAINING PROTEIN"/>
    <property type="match status" value="1"/>
</dbReference>
<evidence type="ECO:0000313" key="2">
    <source>
        <dbReference type="EMBL" id="THW40267.1"/>
    </source>
</evidence>
<reference evidence="2 3" key="1">
    <citation type="submission" date="2018-10" db="EMBL/GenBank/DDBJ databases">
        <title>Fifty Aureobasidium pullulans genomes reveal a recombining polyextremotolerant generalist.</title>
        <authorList>
            <person name="Gostincar C."/>
            <person name="Turk M."/>
            <person name="Zajc J."/>
            <person name="Gunde-Cimerman N."/>
        </authorList>
    </citation>
    <scope>NUCLEOTIDE SEQUENCE [LARGE SCALE GENOMIC DNA]</scope>
    <source>
        <strain evidence="2 3">EXF-11013</strain>
    </source>
</reference>
<proteinExistence type="predicted"/>
<comment type="caution">
    <text evidence="2">The sequence shown here is derived from an EMBL/GenBank/DDBJ whole genome shotgun (WGS) entry which is preliminary data.</text>
</comment>
<gene>
    <name evidence="2" type="ORF">D6D22_05900</name>
</gene>
<organism evidence="2 3">
    <name type="scientific">Aureobasidium pullulans</name>
    <name type="common">Black yeast</name>
    <name type="synonym">Pullularia pullulans</name>
    <dbReference type="NCBI Taxonomy" id="5580"/>
    <lineage>
        <taxon>Eukaryota</taxon>
        <taxon>Fungi</taxon>
        <taxon>Dikarya</taxon>
        <taxon>Ascomycota</taxon>
        <taxon>Pezizomycotina</taxon>
        <taxon>Dothideomycetes</taxon>
        <taxon>Dothideomycetidae</taxon>
        <taxon>Dothideales</taxon>
        <taxon>Saccotheciaceae</taxon>
        <taxon>Aureobasidium</taxon>
    </lineage>
</organism>
<sequence length="421" mass="46418">MTGNAPVYCFTIPSLHDSTVLDCRIYHPASLQDAQIGQQRTRKAALIAHPYAPLGGCMDDPVVMTIVDQLIDLDFVVGTFNFRGAADSQGSTSWAGKAERDDYISVAGHLLFYLNYLHKSDIGPAITRNSQSPAGSVDNTSSDHITLVLGGYSYGSLIVTHLPPTAEILAIFHQTQSSTTVSEILLRAKEIALQTDELMSKQIETRGRLTNQPPRRGHQRQSSSQHSIIYGGSDSPSPADRHSMDLVHKSMEVPARIKHAMHRSHKHSTTSTATSSLTSSDGSTAQSNEVMLDSSPHIFTHYLLISPLLPPISTALSFSTSSLMFWRHTASHTDNLVRNPTLLIYGTEDMFTSSHKMDTWCKKMDALSAQAVGSSGQSSFRWKKVQGAGHFWREHGVEAQLTESLRKWVHEEIAHDYSLHE</sequence>
<feature type="region of interest" description="Disordered" evidence="1">
    <location>
        <begin position="260"/>
        <end position="287"/>
    </location>
</feature>
<dbReference type="EMBL" id="QZAL01000082">
    <property type="protein sequence ID" value="THW40267.1"/>
    <property type="molecule type" value="Genomic_DNA"/>
</dbReference>
<protein>
    <recommendedName>
        <fullName evidence="4">Alpha/beta-hydrolase</fullName>
    </recommendedName>
</protein>
<dbReference type="AlphaFoldDB" id="A0A4S8XSG7"/>
<name>A0A4S8XSG7_AURPU</name>
<dbReference type="Proteomes" id="UP000310687">
    <property type="component" value="Unassembled WGS sequence"/>
</dbReference>
<feature type="region of interest" description="Disordered" evidence="1">
    <location>
        <begin position="205"/>
        <end position="242"/>
    </location>
</feature>
<evidence type="ECO:0000256" key="1">
    <source>
        <dbReference type="SAM" id="MobiDB-lite"/>
    </source>
</evidence>
<dbReference type="PANTHER" id="PTHR42103">
    <property type="entry name" value="ALPHA/BETA-HYDROLASES SUPERFAMILY PROTEIN"/>
    <property type="match status" value="1"/>
</dbReference>
<evidence type="ECO:0008006" key="4">
    <source>
        <dbReference type="Google" id="ProtNLM"/>
    </source>
</evidence>
<evidence type="ECO:0000313" key="3">
    <source>
        <dbReference type="Proteomes" id="UP000310687"/>
    </source>
</evidence>
<dbReference type="SUPFAM" id="SSF53474">
    <property type="entry name" value="alpha/beta-Hydrolases"/>
    <property type="match status" value="1"/>
</dbReference>